<evidence type="ECO:0000313" key="1">
    <source>
        <dbReference type="EMBL" id="GIF61521.1"/>
    </source>
</evidence>
<dbReference type="Proteomes" id="UP000624325">
    <property type="component" value="Unassembled WGS sequence"/>
</dbReference>
<accession>A0ABQ4CFH8</accession>
<evidence type="ECO:0000313" key="2">
    <source>
        <dbReference type="Proteomes" id="UP000624325"/>
    </source>
</evidence>
<reference evidence="1 2" key="1">
    <citation type="submission" date="2021-01" db="EMBL/GenBank/DDBJ databases">
        <title>Whole genome shotgun sequence of Asanoa iriomotensis NBRC 100142.</title>
        <authorList>
            <person name="Komaki H."/>
            <person name="Tamura T."/>
        </authorList>
    </citation>
    <scope>NUCLEOTIDE SEQUENCE [LARGE SCALE GENOMIC DNA]</scope>
    <source>
        <strain evidence="1 2">NBRC 100142</strain>
    </source>
</reference>
<protein>
    <submittedName>
        <fullName evidence="1">Uncharacterized protein</fullName>
    </submittedName>
</protein>
<sequence>MNLKIDESSRHVRDFVCDCCGNQADRTWAHVYDGDTAVAVYYASCYHHGGVHEAWIDAILGSWNTGSFDDHVTFGCRVGPVAGSPAPAATLVDGASASPDSPIFGRKLSRAEGLSHPRIADFWRLVDTILEHDDLVRHHVYGL</sequence>
<keyword evidence="2" id="KW-1185">Reference proteome</keyword>
<proteinExistence type="predicted"/>
<organism evidence="1 2">
    <name type="scientific">Asanoa iriomotensis</name>
    <dbReference type="NCBI Taxonomy" id="234613"/>
    <lineage>
        <taxon>Bacteria</taxon>
        <taxon>Bacillati</taxon>
        <taxon>Actinomycetota</taxon>
        <taxon>Actinomycetes</taxon>
        <taxon>Micromonosporales</taxon>
        <taxon>Micromonosporaceae</taxon>
        <taxon>Asanoa</taxon>
    </lineage>
</organism>
<gene>
    <name evidence="1" type="ORF">Air01nite_76160</name>
</gene>
<dbReference type="RefSeq" id="WP_203708338.1">
    <property type="nucleotide sequence ID" value="NZ_BAAALU010000005.1"/>
</dbReference>
<name>A0ABQ4CFH8_9ACTN</name>
<comment type="caution">
    <text evidence="1">The sequence shown here is derived from an EMBL/GenBank/DDBJ whole genome shotgun (WGS) entry which is preliminary data.</text>
</comment>
<dbReference type="EMBL" id="BONC01000110">
    <property type="protein sequence ID" value="GIF61521.1"/>
    <property type="molecule type" value="Genomic_DNA"/>
</dbReference>